<evidence type="ECO:0000256" key="2">
    <source>
        <dbReference type="ARBA" id="ARBA00023125"/>
    </source>
</evidence>
<comment type="caution">
    <text evidence="7">The sequence shown here is derived from an EMBL/GenBank/DDBJ whole genome shotgun (WGS) entry which is preliminary data.</text>
</comment>
<dbReference type="CDD" id="cd17536">
    <property type="entry name" value="REC_YesN-like"/>
    <property type="match status" value="1"/>
</dbReference>
<evidence type="ECO:0000256" key="3">
    <source>
        <dbReference type="ARBA" id="ARBA00023163"/>
    </source>
</evidence>
<dbReference type="SMART" id="SM00448">
    <property type="entry name" value="REC"/>
    <property type="match status" value="1"/>
</dbReference>
<sequence length="543" mass="61922">MYRLLIVDNEPIIVRGLQQLLAEEAPFELDIYGVHSAEEALRLLGIMKIDIALLDIRMPGMNGLELQAKIVEQWPDCKVVFLSGYDDFSYIQTAFRNGGVDYVLKMDGDEAIIAAIQKAIDELSRASSMNQLMDQAKHKLQQSLTPLQRDYVSQLIHGLAPAKQERMDELKMAMDTSVPPLLLISRVDRFAPSHSDSDKTLMYYALQNIAGEFWAGCRAFSVMLDPSAMVTFVQPVRNSQWETVSPRWIRFVHGQLETIQAACKQYLKLPVSFVASSETVHWADIHLKYAELKQMLFYGFGQRTEMLLTDDVNRNFASGSPQTNETIIKAQSRLKQLLSSEMALENRLLADFDELASHSRKLTGNHPFLYEMYNGIAYMLLSAINHQHRTEAFPSDWLTKLVSLDAHSSWEEALDYMRDIIRRLLDIRNQESEAGAHLLIAKLKSFIDSHLNEDLSLVRLAETVYLNPTYLSRLFKQQTGQGISEYIAELRLTKSCDLLQFSNLKIQDIALKVGFDSATSFGRFFKREMNATPHEYRERASVS</sequence>
<gene>
    <name evidence="7" type="ORF">I8J30_27770</name>
</gene>
<organism evidence="7 8">
    <name type="scientific">Paenibacillus lignilyticus</name>
    <dbReference type="NCBI Taxonomy" id="1172615"/>
    <lineage>
        <taxon>Bacteria</taxon>
        <taxon>Bacillati</taxon>
        <taxon>Bacillota</taxon>
        <taxon>Bacilli</taxon>
        <taxon>Bacillales</taxon>
        <taxon>Paenibacillaceae</taxon>
        <taxon>Paenibacillus</taxon>
    </lineage>
</organism>
<feature type="domain" description="HTH araC/xylS-type" evidence="5">
    <location>
        <begin position="441"/>
        <end position="539"/>
    </location>
</feature>
<keyword evidence="2" id="KW-0238">DNA-binding</keyword>
<dbReference type="InterPro" id="IPR011006">
    <property type="entry name" value="CheY-like_superfamily"/>
</dbReference>
<dbReference type="Pfam" id="PF00072">
    <property type="entry name" value="Response_reg"/>
    <property type="match status" value="1"/>
</dbReference>
<dbReference type="SUPFAM" id="SSF52172">
    <property type="entry name" value="CheY-like"/>
    <property type="match status" value="1"/>
</dbReference>
<reference evidence="7 8" key="1">
    <citation type="submission" date="2021-04" db="EMBL/GenBank/DDBJ databases">
        <title>Paenibacillus sp. DLE-14 whole genome sequence.</title>
        <authorList>
            <person name="Ham Y.J."/>
        </authorList>
    </citation>
    <scope>NUCLEOTIDE SEQUENCE [LARGE SCALE GENOMIC DNA]</scope>
    <source>
        <strain evidence="7 8">DLE-14</strain>
    </source>
</reference>
<dbReference type="InterPro" id="IPR009057">
    <property type="entry name" value="Homeodomain-like_sf"/>
</dbReference>
<dbReference type="InterPro" id="IPR020449">
    <property type="entry name" value="Tscrpt_reg_AraC-type_HTH"/>
</dbReference>
<keyword evidence="1" id="KW-0805">Transcription regulation</keyword>
<dbReference type="Gene3D" id="3.40.50.2300">
    <property type="match status" value="1"/>
</dbReference>
<name>A0ABS5CKW0_9BACL</name>
<dbReference type="PRINTS" id="PR00032">
    <property type="entry name" value="HTHARAC"/>
</dbReference>
<dbReference type="Gene3D" id="1.10.10.60">
    <property type="entry name" value="Homeodomain-like"/>
    <property type="match status" value="2"/>
</dbReference>
<dbReference type="Pfam" id="PF12833">
    <property type="entry name" value="HTH_18"/>
    <property type="match status" value="1"/>
</dbReference>
<dbReference type="PROSITE" id="PS00041">
    <property type="entry name" value="HTH_ARAC_FAMILY_1"/>
    <property type="match status" value="1"/>
</dbReference>
<dbReference type="PROSITE" id="PS50110">
    <property type="entry name" value="RESPONSE_REGULATORY"/>
    <property type="match status" value="1"/>
</dbReference>
<evidence type="ECO:0000256" key="4">
    <source>
        <dbReference type="PROSITE-ProRule" id="PRU00169"/>
    </source>
</evidence>
<keyword evidence="4" id="KW-0597">Phosphoprotein</keyword>
<evidence type="ECO:0000256" key="1">
    <source>
        <dbReference type="ARBA" id="ARBA00023015"/>
    </source>
</evidence>
<evidence type="ECO:0000259" key="6">
    <source>
        <dbReference type="PROSITE" id="PS50110"/>
    </source>
</evidence>
<dbReference type="InterPro" id="IPR001789">
    <property type="entry name" value="Sig_transdc_resp-reg_receiver"/>
</dbReference>
<feature type="domain" description="Response regulatory" evidence="6">
    <location>
        <begin position="3"/>
        <end position="120"/>
    </location>
</feature>
<proteinExistence type="predicted"/>
<dbReference type="InterPro" id="IPR018062">
    <property type="entry name" value="HTH_AraC-typ_CS"/>
</dbReference>
<keyword evidence="8" id="KW-1185">Reference proteome</keyword>
<evidence type="ECO:0000313" key="8">
    <source>
        <dbReference type="Proteomes" id="UP000673394"/>
    </source>
</evidence>
<dbReference type="PANTHER" id="PTHR43280">
    <property type="entry name" value="ARAC-FAMILY TRANSCRIPTIONAL REGULATOR"/>
    <property type="match status" value="1"/>
</dbReference>
<dbReference type="EMBL" id="JAGKSP010000019">
    <property type="protein sequence ID" value="MBP3966498.1"/>
    <property type="molecule type" value="Genomic_DNA"/>
</dbReference>
<evidence type="ECO:0000313" key="7">
    <source>
        <dbReference type="EMBL" id="MBP3966498.1"/>
    </source>
</evidence>
<dbReference type="PROSITE" id="PS01124">
    <property type="entry name" value="HTH_ARAC_FAMILY_2"/>
    <property type="match status" value="1"/>
</dbReference>
<dbReference type="InterPro" id="IPR018060">
    <property type="entry name" value="HTH_AraC"/>
</dbReference>
<dbReference type="RefSeq" id="WP_210663741.1">
    <property type="nucleotide sequence ID" value="NZ_JAGKSP010000019.1"/>
</dbReference>
<dbReference type="Proteomes" id="UP000673394">
    <property type="component" value="Unassembled WGS sequence"/>
</dbReference>
<accession>A0ABS5CKW0</accession>
<protein>
    <submittedName>
        <fullName evidence="7">Response regulator</fullName>
    </submittedName>
</protein>
<evidence type="ECO:0000259" key="5">
    <source>
        <dbReference type="PROSITE" id="PS01124"/>
    </source>
</evidence>
<dbReference type="SUPFAM" id="SSF46689">
    <property type="entry name" value="Homeodomain-like"/>
    <property type="match status" value="2"/>
</dbReference>
<keyword evidence="3" id="KW-0804">Transcription</keyword>
<dbReference type="SMART" id="SM00342">
    <property type="entry name" value="HTH_ARAC"/>
    <property type="match status" value="1"/>
</dbReference>
<dbReference type="PANTHER" id="PTHR43280:SF2">
    <property type="entry name" value="HTH-TYPE TRANSCRIPTIONAL REGULATOR EXSA"/>
    <property type="match status" value="1"/>
</dbReference>
<feature type="modified residue" description="4-aspartylphosphate" evidence="4">
    <location>
        <position position="55"/>
    </location>
</feature>